<keyword evidence="1" id="KW-0732">Signal</keyword>
<evidence type="ECO:0000313" key="2">
    <source>
        <dbReference type="EMBL" id="CAA6823616.1"/>
    </source>
</evidence>
<dbReference type="AlphaFoldDB" id="A0A6S6U7S5"/>
<sequence>MFPKVVSFFVIILLISFSTNSHSAQGYELFYNGQRVAHKTNMNLYQSIGNLHAGIKMHPDKVVTGYYNSERI</sequence>
<organism evidence="2">
    <name type="scientific">uncultured Thiotrichaceae bacterium</name>
    <dbReference type="NCBI Taxonomy" id="298394"/>
    <lineage>
        <taxon>Bacteria</taxon>
        <taxon>Pseudomonadati</taxon>
        <taxon>Pseudomonadota</taxon>
        <taxon>Gammaproteobacteria</taxon>
        <taxon>Thiotrichales</taxon>
        <taxon>Thiotrichaceae</taxon>
        <taxon>environmental samples</taxon>
    </lineage>
</organism>
<dbReference type="EMBL" id="CACVAV010000364">
    <property type="protein sequence ID" value="CAA6823616.1"/>
    <property type="molecule type" value="Genomic_DNA"/>
</dbReference>
<evidence type="ECO:0000256" key="1">
    <source>
        <dbReference type="SAM" id="SignalP"/>
    </source>
</evidence>
<accession>A0A6S6U7S5</accession>
<protein>
    <submittedName>
        <fullName evidence="2">Uncharacterized protein</fullName>
    </submittedName>
</protein>
<feature type="chain" id="PRO_5027545719" evidence="1">
    <location>
        <begin position="24"/>
        <end position="72"/>
    </location>
</feature>
<reference evidence="2" key="1">
    <citation type="submission" date="2020-01" db="EMBL/GenBank/DDBJ databases">
        <authorList>
            <person name="Meier V. D."/>
            <person name="Meier V D."/>
        </authorList>
    </citation>
    <scope>NUCLEOTIDE SEQUENCE</scope>
    <source>
        <strain evidence="2">HLG_WM_MAG_08</strain>
    </source>
</reference>
<name>A0A6S6U7S5_9GAMM</name>
<feature type="signal peptide" evidence="1">
    <location>
        <begin position="1"/>
        <end position="23"/>
    </location>
</feature>
<proteinExistence type="predicted"/>
<gene>
    <name evidence="2" type="ORF">HELGO_WM23820</name>
</gene>